<dbReference type="GeneID" id="106457152"/>
<evidence type="ECO:0000313" key="6">
    <source>
        <dbReference type="RefSeq" id="XP_022238673.1"/>
    </source>
</evidence>
<evidence type="ECO:0000313" key="3">
    <source>
        <dbReference type="Proteomes" id="UP000694941"/>
    </source>
</evidence>
<evidence type="ECO:0000313" key="5">
    <source>
        <dbReference type="RefSeq" id="XP_022238672.1"/>
    </source>
</evidence>
<evidence type="ECO:0000259" key="2">
    <source>
        <dbReference type="Pfam" id="PF10264"/>
    </source>
</evidence>
<dbReference type="RefSeq" id="XP_022238673.1">
    <property type="nucleotide sequence ID" value="XM_022382965.1"/>
</dbReference>
<dbReference type="RefSeq" id="XP_022238671.1">
    <property type="nucleotide sequence ID" value="XM_022382963.1"/>
</dbReference>
<evidence type="ECO:0000313" key="4">
    <source>
        <dbReference type="RefSeq" id="XP_022238671.1"/>
    </source>
</evidence>
<reference evidence="4 5" key="1">
    <citation type="submission" date="2025-05" db="UniProtKB">
        <authorList>
            <consortium name="RefSeq"/>
        </authorList>
    </citation>
    <scope>IDENTIFICATION</scope>
    <source>
        <tissue evidence="4 5">Muscle</tissue>
    </source>
</reference>
<proteinExistence type="predicted"/>
<dbReference type="InterPro" id="IPR019391">
    <property type="entry name" value="Storkhead-box_WHD"/>
</dbReference>
<organism evidence="3 4">
    <name type="scientific">Limulus polyphemus</name>
    <name type="common">Atlantic horseshoe crab</name>
    <dbReference type="NCBI Taxonomy" id="6850"/>
    <lineage>
        <taxon>Eukaryota</taxon>
        <taxon>Metazoa</taxon>
        <taxon>Ecdysozoa</taxon>
        <taxon>Arthropoda</taxon>
        <taxon>Chelicerata</taxon>
        <taxon>Merostomata</taxon>
        <taxon>Xiphosura</taxon>
        <taxon>Limulidae</taxon>
        <taxon>Limulus</taxon>
    </lineage>
</organism>
<evidence type="ECO:0000256" key="1">
    <source>
        <dbReference type="SAM" id="MobiDB-lite"/>
    </source>
</evidence>
<accession>A0ABM1S4W6</accession>
<protein>
    <submittedName>
        <fullName evidence="4 5">Uncharacterized protein LOC106457152 isoform X1</fullName>
    </submittedName>
</protein>
<gene>
    <name evidence="4 5 6 7" type="primary">LOC106457152</name>
</gene>
<dbReference type="InterPro" id="IPR040126">
    <property type="entry name" value="STOX1/2"/>
</dbReference>
<feature type="domain" description="Winged helix Storkhead-box1" evidence="2">
    <location>
        <begin position="136"/>
        <end position="214"/>
    </location>
</feature>
<name>A0ABM1S4W6_LIMPO</name>
<dbReference type="RefSeq" id="XP_022238674.1">
    <property type="nucleotide sequence ID" value="XM_022382966.1"/>
</dbReference>
<dbReference type="Pfam" id="PF10264">
    <property type="entry name" value="WHD_Storkhead"/>
    <property type="match status" value="1"/>
</dbReference>
<keyword evidence="3" id="KW-1185">Reference proteome</keyword>
<feature type="compositionally biased region" description="Polar residues" evidence="1">
    <location>
        <begin position="531"/>
        <end position="543"/>
    </location>
</feature>
<dbReference type="PANTHER" id="PTHR22437">
    <property type="entry name" value="WINGED HELIX DOMAIN-CONTAINING PROTEIN"/>
    <property type="match status" value="1"/>
</dbReference>
<feature type="region of interest" description="Disordered" evidence="1">
    <location>
        <begin position="528"/>
        <end position="563"/>
    </location>
</feature>
<dbReference type="Proteomes" id="UP000694941">
    <property type="component" value="Unplaced"/>
</dbReference>
<dbReference type="PANTHER" id="PTHR22437:SF0">
    <property type="entry name" value="FI21431P1"/>
    <property type="match status" value="1"/>
</dbReference>
<evidence type="ECO:0000313" key="7">
    <source>
        <dbReference type="RefSeq" id="XP_022238674.1"/>
    </source>
</evidence>
<dbReference type="RefSeq" id="XP_022238672.1">
    <property type="nucleotide sequence ID" value="XM_022382964.1"/>
</dbReference>
<sequence>MSPKPNQEDRCANKVVLAQGCLAIIFQRNGENDGGEHNVTTSHGRDHSGEVRLLAEDGYFLFQEFLRENRCCFWNASLSQSVENLQYKGFLTPCTILVTSSMYSLEVIRSAWARRLLHSPTNYNIVKLGDVPCVEMDAVSQVQFAPLGEALCNVIFELNAKQVNATLEVISERLQINFPEMVIPQDEVLYKTLGSLIRDRKLYHSGQGYCVVTPHTYILTSQTTVNERPILMTNEEAIIKLHGYDSFSSEERKHTRTCCVQVDENTNCYGSEGQVLEASKSSGNLERSQSVRLLRVRRRSKSEEHTKISRSGSFKLKNNKRIAQEMNDSKSDLENLDNDKKEKSSVLNWLFRKGMMRAEKRTSKLTTFSAQFPPVSGQDVETVHLHSRGTQTLNEDMFVTSKVNRTSSLSRSSHYGRHSLLLQSTTGVSPPREQRSQTDHHYLISKSASLPRKSYHLMNKICETKYVPYSNNKATQKRNLHHNSPYLESSFGVPNTPGDSVSVIGLDTHTNSKFNDSDFLRKEKSKYPITGANNLQQNTSFNKSSEKASDLYSSSGPKRPDMLTRFTIPQTTKKANQNDVACTENQLSSEIPASKSVPFSSINKKGDVDVETELSRCSSQQKTAVELEISFNTNKKHVNDKKIWTEETSPNELIKTNVCTSWNHRIPLNTECSDNLNTQKSSFIKTTTNISTSLSSDALENLMKPGALSMSSRCQKKDSRITESLNRTMSESTHMSLPVKLKLAEAKASFFSGSPH</sequence>